<reference evidence="4" key="1">
    <citation type="journal article" date="2013" name="G3 (Bethesda)">
        <title>Comparative genomics of a plant-pathogenic fungus, Pyrenophora tritici-repentis, reveals transduplication and the impact of repeat elements on pathogenicity and population divergence.</title>
        <authorList>
            <person name="Manning V.A."/>
            <person name="Pandelova I."/>
            <person name="Dhillon B."/>
            <person name="Wilhelm L.J."/>
            <person name="Goodwin S.B."/>
            <person name="Berlin A.M."/>
            <person name="Figueroa M."/>
            <person name="Freitag M."/>
            <person name="Hane J.K."/>
            <person name="Henrissat B."/>
            <person name="Holman W.H."/>
            <person name="Kodira C.D."/>
            <person name="Martin J."/>
            <person name="Oliver R.P."/>
            <person name="Robbertse B."/>
            <person name="Schackwitz W."/>
            <person name="Schwartz D.C."/>
            <person name="Spatafora J.W."/>
            <person name="Turgeon B.G."/>
            <person name="Yandava C."/>
            <person name="Young S."/>
            <person name="Zhou S."/>
            <person name="Zeng Q."/>
            <person name="Grigoriev I.V."/>
            <person name="Ma L.-J."/>
            <person name="Ciuffetti L.M."/>
        </authorList>
    </citation>
    <scope>NUCLEOTIDE SEQUENCE [LARGE SCALE GENOMIC DNA]</scope>
    <source>
        <strain evidence="4">Pt-1C-BFP</strain>
    </source>
</reference>
<organism evidence="3 4">
    <name type="scientific">Pyrenophora tritici-repentis (strain Pt-1C-BFP)</name>
    <name type="common">Wheat tan spot fungus</name>
    <name type="synonym">Drechslera tritici-repentis</name>
    <dbReference type="NCBI Taxonomy" id="426418"/>
    <lineage>
        <taxon>Eukaryota</taxon>
        <taxon>Fungi</taxon>
        <taxon>Dikarya</taxon>
        <taxon>Ascomycota</taxon>
        <taxon>Pezizomycotina</taxon>
        <taxon>Dothideomycetes</taxon>
        <taxon>Pleosporomycetidae</taxon>
        <taxon>Pleosporales</taxon>
        <taxon>Pleosporineae</taxon>
        <taxon>Pleosporaceae</taxon>
        <taxon>Pyrenophora</taxon>
    </lineage>
</organism>
<dbReference type="HOGENOM" id="CLU_056983_0_0_1"/>
<evidence type="ECO:0000256" key="1">
    <source>
        <dbReference type="SAM" id="MobiDB-lite"/>
    </source>
</evidence>
<accession>B2WM76</accession>
<feature type="compositionally biased region" description="Low complexity" evidence="1">
    <location>
        <begin position="132"/>
        <end position="148"/>
    </location>
</feature>
<dbReference type="EMBL" id="DS231629">
    <property type="protein sequence ID" value="EDU44136.1"/>
    <property type="molecule type" value="Genomic_DNA"/>
</dbReference>
<feature type="region of interest" description="Disordered" evidence="1">
    <location>
        <begin position="115"/>
        <end position="182"/>
    </location>
</feature>
<dbReference type="AlphaFoldDB" id="B2WM76"/>
<gene>
    <name evidence="3" type="ORF">PTRG_11086</name>
</gene>
<sequence>MTSVLVNVLVLSLFAVERLILRFEDFHHTGNAESVAPAGLAPIPDVDAYGSVLCSAAPCFLLHHHNNPHHRLYSALSLLRIPAQHALHSSRLRSPSLFLLVFVVAAPVMPGTTRGKAAQRANAEHARNSKIAASGGSRSAGAPRSTAGDRSGPESRRRTASPINDDVSPFSRSSVKKQYNSQAGAPREFACERCVKRWASNNGNGLCYDRANSKSGRCEACGSHVCALVDESIASDVYAAMKQGMREQRKDAPFHIVKKYRDVVFEMIQKLDDRIKSERPSTRASEKAPVSHDNNDQFVSEEEDVVFDIDEYHARSSQKEEDYVDLSGEADYTTPTRKTSIFRQDEYDPFLDREPSAGPSSARKPQRLAVPDRAAVRRKSIQDFADRISKMAIEFAEKLERDEA</sequence>
<name>B2WM76_PYRTR</name>
<dbReference type="Proteomes" id="UP000001471">
    <property type="component" value="Unassembled WGS sequence"/>
</dbReference>
<feature type="compositionally biased region" description="Polar residues" evidence="1">
    <location>
        <begin position="170"/>
        <end position="182"/>
    </location>
</feature>
<evidence type="ECO:0000256" key="2">
    <source>
        <dbReference type="SAM" id="SignalP"/>
    </source>
</evidence>
<evidence type="ECO:0000313" key="4">
    <source>
        <dbReference type="Proteomes" id="UP000001471"/>
    </source>
</evidence>
<dbReference type="KEGG" id="ptrr:6349398"/>
<proteinExistence type="predicted"/>
<feature type="compositionally biased region" description="Basic and acidic residues" evidence="1">
    <location>
        <begin position="343"/>
        <end position="355"/>
    </location>
</feature>
<dbReference type="InParanoid" id="B2WM76"/>
<protein>
    <submittedName>
        <fullName evidence="3">Uncharacterized protein</fullName>
    </submittedName>
</protein>
<feature type="signal peptide" evidence="2">
    <location>
        <begin position="1"/>
        <end position="15"/>
    </location>
</feature>
<dbReference type="GeneID" id="6349398"/>
<feature type="chain" id="PRO_5012158050" evidence="2">
    <location>
        <begin position="16"/>
        <end position="404"/>
    </location>
</feature>
<evidence type="ECO:0000313" key="3">
    <source>
        <dbReference type="EMBL" id="EDU44136.1"/>
    </source>
</evidence>
<keyword evidence="2" id="KW-0732">Signal</keyword>
<feature type="region of interest" description="Disordered" evidence="1">
    <location>
        <begin position="337"/>
        <end position="376"/>
    </location>
</feature>